<dbReference type="SUPFAM" id="SSF51126">
    <property type="entry name" value="Pectin lyase-like"/>
    <property type="match status" value="1"/>
</dbReference>
<dbReference type="SMART" id="SM00710">
    <property type="entry name" value="PbH1"/>
    <property type="match status" value="3"/>
</dbReference>
<dbReference type="InterPro" id="IPR012334">
    <property type="entry name" value="Pectin_lyas_fold"/>
</dbReference>
<dbReference type="Proteomes" id="UP000008810">
    <property type="component" value="Chromosome 2"/>
</dbReference>
<dbReference type="InterPro" id="IPR011050">
    <property type="entry name" value="Pectin_lyase_fold/virulence"/>
</dbReference>
<dbReference type="PANTHER" id="PTHR31683:SF187">
    <property type="entry name" value="PECTATE LYASE 18-RELATED"/>
    <property type="match status" value="1"/>
</dbReference>
<keyword evidence="4 8" id="KW-0479">Metal-binding</keyword>
<evidence type="ECO:0000256" key="3">
    <source>
        <dbReference type="ARBA" id="ARBA00012272"/>
    </source>
</evidence>
<dbReference type="STRING" id="15368.A0A0Q3G5S9"/>
<keyword evidence="7 8" id="KW-0456">Lyase</keyword>
<dbReference type="Gene3D" id="2.160.20.10">
    <property type="entry name" value="Single-stranded right-handed beta-helix, Pectin lyase-like"/>
    <property type="match status" value="1"/>
</dbReference>
<reference evidence="10 11" key="1">
    <citation type="journal article" date="2010" name="Nature">
        <title>Genome sequencing and analysis of the model grass Brachypodium distachyon.</title>
        <authorList>
            <consortium name="International Brachypodium Initiative"/>
        </authorList>
    </citation>
    <scope>NUCLEOTIDE SEQUENCE [LARGE SCALE GENOMIC DNA]</scope>
    <source>
        <strain evidence="10 11">Bd21</strain>
    </source>
</reference>
<dbReference type="InterPro" id="IPR002022">
    <property type="entry name" value="Pec_lyase"/>
</dbReference>
<comment type="similarity">
    <text evidence="8">Belongs to the polysaccharide lyase 1 family.</text>
</comment>
<evidence type="ECO:0000256" key="6">
    <source>
        <dbReference type="ARBA" id="ARBA00022837"/>
    </source>
</evidence>
<evidence type="ECO:0000313" key="12">
    <source>
        <dbReference type="Proteomes" id="UP000008810"/>
    </source>
</evidence>
<comment type="pathway">
    <text evidence="2 8">Glycan metabolism; pectin degradation; 2-dehydro-3-deoxy-D-gluconate from pectin: step 2/5.</text>
</comment>
<dbReference type="PRINTS" id="PR00807">
    <property type="entry name" value="AMBALLERGEN"/>
</dbReference>
<evidence type="ECO:0000256" key="8">
    <source>
        <dbReference type="RuleBase" id="RU361123"/>
    </source>
</evidence>
<dbReference type="InterPro" id="IPR006626">
    <property type="entry name" value="PbH1"/>
</dbReference>
<keyword evidence="6 8" id="KW-0106">Calcium</keyword>
<dbReference type="EnsemblPlants" id="KQK06711">
    <property type="protein sequence ID" value="KQK06711"/>
    <property type="gene ID" value="BRADI_2g27954v3"/>
</dbReference>
<evidence type="ECO:0000256" key="7">
    <source>
        <dbReference type="ARBA" id="ARBA00023239"/>
    </source>
</evidence>
<dbReference type="GO" id="GO:0030570">
    <property type="term" value="F:pectate lyase activity"/>
    <property type="evidence" value="ECO:0000318"/>
    <property type="project" value="GO_Central"/>
</dbReference>
<dbReference type="Pfam" id="PF00544">
    <property type="entry name" value="Pectate_lyase_4"/>
    <property type="match status" value="1"/>
</dbReference>
<keyword evidence="5" id="KW-0732">Signal</keyword>
<dbReference type="AlphaFoldDB" id="A0A0Q3G5S9"/>
<reference evidence="10" key="2">
    <citation type="submission" date="2017-06" db="EMBL/GenBank/DDBJ databases">
        <title>WGS assembly of Brachypodium distachyon.</title>
        <authorList>
            <consortium name="The International Brachypodium Initiative"/>
            <person name="Lucas S."/>
            <person name="Harmon-Smith M."/>
            <person name="Lail K."/>
            <person name="Tice H."/>
            <person name="Grimwood J."/>
            <person name="Bruce D."/>
            <person name="Barry K."/>
            <person name="Shu S."/>
            <person name="Lindquist E."/>
            <person name="Wang M."/>
            <person name="Pitluck S."/>
            <person name="Vogel J.P."/>
            <person name="Garvin D.F."/>
            <person name="Mockler T.C."/>
            <person name="Schmutz J."/>
            <person name="Rokhsar D."/>
            <person name="Bevan M.W."/>
        </authorList>
    </citation>
    <scope>NUCLEOTIDE SEQUENCE</scope>
    <source>
        <strain evidence="10">Bd21</strain>
    </source>
</reference>
<dbReference type="SMART" id="SM00656">
    <property type="entry name" value="Amb_all"/>
    <property type="match status" value="1"/>
</dbReference>
<dbReference type="GO" id="GO:0046872">
    <property type="term" value="F:metal ion binding"/>
    <property type="evidence" value="ECO:0007669"/>
    <property type="project" value="UniProtKB-KW"/>
</dbReference>
<evidence type="ECO:0000259" key="9">
    <source>
        <dbReference type="SMART" id="SM00656"/>
    </source>
</evidence>
<evidence type="ECO:0000256" key="4">
    <source>
        <dbReference type="ARBA" id="ARBA00022723"/>
    </source>
</evidence>
<organism evidence="10">
    <name type="scientific">Brachypodium distachyon</name>
    <name type="common">Purple false brome</name>
    <name type="synonym">Trachynia distachya</name>
    <dbReference type="NCBI Taxonomy" id="15368"/>
    <lineage>
        <taxon>Eukaryota</taxon>
        <taxon>Viridiplantae</taxon>
        <taxon>Streptophyta</taxon>
        <taxon>Embryophyta</taxon>
        <taxon>Tracheophyta</taxon>
        <taxon>Spermatophyta</taxon>
        <taxon>Magnoliopsida</taxon>
        <taxon>Liliopsida</taxon>
        <taxon>Poales</taxon>
        <taxon>Poaceae</taxon>
        <taxon>BOP clade</taxon>
        <taxon>Pooideae</taxon>
        <taxon>Stipodae</taxon>
        <taxon>Brachypodieae</taxon>
        <taxon>Brachypodium</taxon>
    </lineage>
</organism>
<evidence type="ECO:0000256" key="5">
    <source>
        <dbReference type="ARBA" id="ARBA00022729"/>
    </source>
</evidence>
<accession>A0A0Q3G5S9</accession>
<evidence type="ECO:0000256" key="2">
    <source>
        <dbReference type="ARBA" id="ARBA00005220"/>
    </source>
</evidence>
<keyword evidence="12" id="KW-1185">Reference proteome</keyword>
<name>A0A0Q3G5S9_BRADI</name>
<protein>
    <recommendedName>
        <fullName evidence="3 8">Pectate lyase</fullName>
        <ecNumber evidence="3 8">4.2.2.2</ecNumber>
    </recommendedName>
</protein>
<dbReference type="GO" id="GO:0045490">
    <property type="term" value="P:pectin catabolic process"/>
    <property type="evidence" value="ECO:0007669"/>
    <property type="project" value="UniProtKB-UniPathway"/>
</dbReference>
<dbReference type="UniPathway" id="UPA00545">
    <property type="reaction ID" value="UER00824"/>
</dbReference>
<reference evidence="11" key="3">
    <citation type="submission" date="2018-08" db="UniProtKB">
        <authorList>
            <consortium name="EnsemblPlants"/>
        </authorList>
    </citation>
    <scope>IDENTIFICATION</scope>
    <source>
        <strain evidence="11">cv. Bd21</strain>
    </source>
</reference>
<proteinExistence type="inferred from homology"/>
<gene>
    <name evidence="10" type="ORF">BRADI_2g27954v3</name>
</gene>
<sequence length="341" mass="36758">CGTGNPVDDCWRSDPRWADNRRRLADCGIGFGRNAIGGKNGPTYVVTDPSDDDPSSPAPGTLRYGLTQDGPLWIVFAHDMTIRPKHELVVGSHKTVDGRGAQVVVGEGGACFAVDGASNVIIHGVTIRGCRPKPRGPRGRSESDGDGVSVCEARDVWIDRCSFEDCADGLVDVTRASTGVTVSNSLFTNHDKAMLLGHSDSFDDDRAMRVTVTLNRFGPGLVQRMPRCRYGVFHVVNNDYVKWGMYAIGGSASPNILSLGNRFSAGHNKEVTKREDDMAENDWRNWRWKSVGDLMLNGAFFTASGGPGPEVNAPSFAKSASMVEQMTAEAGALSCNRDSLC</sequence>
<dbReference type="EMBL" id="CM000881">
    <property type="protein sequence ID" value="KQK06711.1"/>
    <property type="molecule type" value="Genomic_DNA"/>
</dbReference>
<comment type="catalytic activity">
    <reaction evidence="1 8">
        <text>Eliminative cleavage of (1-&gt;4)-alpha-D-galacturonan to give oligosaccharides with 4-deoxy-alpha-D-galact-4-enuronosyl groups at their non-reducing ends.</text>
        <dbReference type="EC" id="4.2.2.2"/>
    </reaction>
</comment>
<feature type="non-terminal residue" evidence="10">
    <location>
        <position position="1"/>
    </location>
</feature>
<dbReference type="Gramene" id="KQK06711">
    <property type="protein sequence ID" value="KQK06711"/>
    <property type="gene ID" value="BRADI_2g27954v3"/>
</dbReference>
<comment type="cofactor">
    <cofactor evidence="8">
        <name>Ca(2+)</name>
        <dbReference type="ChEBI" id="CHEBI:29108"/>
    </cofactor>
    <text evidence="8">Binds 1 Ca(2+) ion. Required for its activity.</text>
</comment>
<evidence type="ECO:0000256" key="1">
    <source>
        <dbReference type="ARBA" id="ARBA00000695"/>
    </source>
</evidence>
<evidence type="ECO:0000313" key="11">
    <source>
        <dbReference type="EnsemblPlants" id="KQK06711"/>
    </source>
</evidence>
<dbReference type="FunCoup" id="A0A0Q3G5S9">
    <property type="interactions" value="37"/>
</dbReference>
<dbReference type="PANTHER" id="PTHR31683">
    <property type="entry name" value="PECTATE LYASE 18-RELATED"/>
    <property type="match status" value="1"/>
</dbReference>
<feature type="domain" description="Pectate lyase" evidence="9">
    <location>
        <begin position="79"/>
        <end position="269"/>
    </location>
</feature>
<dbReference type="OrthoDB" id="1637350at2759"/>
<dbReference type="EC" id="4.2.2.2" evidence="3 8"/>
<evidence type="ECO:0000313" key="10">
    <source>
        <dbReference type="EMBL" id="KQK06711.1"/>
    </source>
</evidence>
<dbReference type="InterPro" id="IPR045032">
    <property type="entry name" value="PEL"/>
</dbReference>
<dbReference type="InParanoid" id="A0A0Q3G5S9"/>
<dbReference type="InterPro" id="IPR018082">
    <property type="entry name" value="AmbAllergen"/>
</dbReference>